<reference evidence="2 3" key="1">
    <citation type="journal article" date="2019" name="Int. J. Syst. Evol. Microbiol.">
        <title>The Global Catalogue of Microorganisms (GCM) 10K type strain sequencing project: providing services to taxonomists for standard genome sequencing and annotation.</title>
        <authorList>
            <consortium name="The Broad Institute Genomics Platform"/>
            <consortium name="The Broad Institute Genome Sequencing Center for Infectious Disease"/>
            <person name="Wu L."/>
            <person name="Ma J."/>
        </authorList>
    </citation>
    <scope>NUCLEOTIDE SEQUENCE [LARGE SCALE GENOMIC DNA]</scope>
    <source>
        <strain evidence="2 3">Q85</strain>
    </source>
</reference>
<gene>
    <name evidence="2" type="ORF">ACFQMK_09200</name>
</gene>
<keyword evidence="1" id="KW-1133">Transmembrane helix</keyword>
<protein>
    <submittedName>
        <fullName evidence="2">Metal-dependent hydrolase</fullName>
    </submittedName>
</protein>
<dbReference type="Proteomes" id="UP001596390">
    <property type="component" value="Unassembled WGS sequence"/>
</dbReference>
<proteinExistence type="predicted"/>
<comment type="caution">
    <text evidence="2">The sequence shown here is derived from an EMBL/GenBank/DDBJ whole genome shotgun (WGS) entry which is preliminary data.</text>
</comment>
<organism evidence="2 3">
    <name type="scientific">Halorubrum yunnanense</name>
    <dbReference type="NCBI Taxonomy" id="1526162"/>
    <lineage>
        <taxon>Archaea</taxon>
        <taxon>Methanobacteriati</taxon>
        <taxon>Methanobacteriota</taxon>
        <taxon>Stenosarchaea group</taxon>
        <taxon>Halobacteria</taxon>
        <taxon>Halobacteriales</taxon>
        <taxon>Haloferacaceae</taxon>
        <taxon>Halorubrum</taxon>
    </lineage>
</organism>
<keyword evidence="2" id="KW-0378">Hydrolase</keyword>
<dbReference type="AlphaFoldDB" id="A0ABD5YHD8"/>
<dbReference type="RefSeq" id="WP_267664138.1">
    <property type="nucleotide sequence ID" value="NZ_JAODIX010000032.1"/>
</dbReference>
<dbReference type="GO" id="GO:0016787">
    <property type="term" value="F:hydrolase activity"/>
    <property type="evidence" value="ECO:0007669"/>
    <property type="project" value="UniProtKB-KW"/>
</dbReference>
<keyword evidence="3" id="KW-1185">Reference proteome</keyword>
<name>A0ABD5YHD8_9EURY</name>
<sequence length="170" mass="18251">MLFPTHLFVAGWIGWLSGRSRVRKRLPETPTLSVPWLVAGATLPDAVDKPLGALGVVDTYHSVGHSALLAPLAVAVAARHRHGLAVAVGWGSHLALDTLHIVVNGRAGNAVSLAWPVLKKPDPLGIPPGEFARFYVGTPSFYLEVAIWLTAILLAFRWRFGVGASRNADR</sequence>
<keyword evidence="1" id="KW-0472">Membrane</keyword>
<feature type="transmembrane region" description="Helical" evidence="1">
    <location>
        <begin position="141"/>
        <end position="160"/>
    </location>
</feature>
<keyword evidence="1" id="KW-0812">Transmembrane</keyword>
<evidence type="ECO:0000313" key="2">
    <source>
        <dbReference type="EMBL" id="MFC7187060.1"/>
    </source>
</evidence>
<evidence type="ECO:0000313" key="3">
    <source>
        <dbReference type="Proteomes" id="UP001596390"/>
    </source>
</evidence>
<evidence type="ECO:0000256" key="1">
    <source>
        <dbReference type="SAM" id="Phobius"/>
    </source>
</evidence>
<dbReference type="EMBL" id="JBHSZZ010000032">
    <property type="protein sequence ID" value="MFC7187060.1"/>
    <property type="molecule type" value="Genomic_DNA"/>
</dbReference>
<accession>A0ABD5YHD8</accession>